<dbReference type="Pfam" id="PF13358">
    <property type="entry name" value="DDE_3"/>
    <property type="match status" value="1"/>
</dbReference>
<accession>A0ABQ5KCC5</accession>
<sequence length="220" mass="25277">MLRERAYGRKGERIRVLSNKQLRSKRISYIAFLGMKGWILFDRIVGSHCVATFLSSVRTLLASGAVIPHTKNHIWVLDNCSIHTSPKTIAFLKKNGIYPFFLPTYCPFLTPVENGFSVIKKILKRTSPSEITDAYGLCRQTDLAFFSKSDVCAYNPKPHYSQTNWIHKTVHAIGYREDGYYRSKTTQKVLDLKEDDPPFSFPHEGIEYWVSDENGILHLE</sequence>
<evidence type="ECO:0000313" key="3">
    <source>
        <dbReference type="Proteomes" id="UP001057375"/>
    </source>
</evidence>
<comment type="caution">
    <text evidence="2">The sequence shown here is derived from an EMBL/GenBank/DDBJ whole genome shotgun (WGS) entry which is preliminary data.</text>
</comment>
<evidence type="ECO:0000259" key="1">
    <source>
        <dbReference type="Pfam" id="PF13358"/>
    </source>
</evidence>
<dbReference type="InterPro" id="IPR038717">
    <property type="entry name" value="Tc1-like_DDE_dom"/>
</dbReference>
<dbReference type="Gene3D" id="3.30.420.10">
    <property type="entry name" value="Ribonuclease H-like superfamily/Ribonuclease H"/>
    <property type="match status" value="1"/>
</dbReference>
<reference evidence="2" key="1">
    <citation type="submission" date="2022-03" db="EMBL/GenBank/DDBJ databases">
        <title>Draft genome sequence of Aduncisulcus paluster, a free-living microaerophilic Fornicata.</title>
        <authorList>
            <person name="Yuyama I."/>
            <person name="Kume K."/>
            <person name="Tamura T."/>
            <person name="Inagaki Y."/>
            <person name="Hashimoto T."/>
        </authorList>
    </citation>
    <scope>NUCLEOTIDE SEQUENCE</scope>
    <source>
        <strain evidence="2">NY0171</strain>
    </source>
</reference>
<dbReference type="Proteomes" id="UP001057375">
    <property type="component" value="Unassembled WGS sequence"/>
</dbReference>
<dbReference type="EMBL" id="BQXS01008665">
    <property type="protein sequence ID" value="GKT30203.1"/>
    <property type="molecule type" value="Genomic_DNA"/>
</dbReference>
<protein>
    <recommendedName>
        <fullName evidence="1">Tc1-like transposase DDE domain-containing protein</fullName>
    </recommendedName>
</protein>
<organism evidence="2 3">
    <name type="scientific">Aduncisulcus paluster</name>
    <dbReference type="NCBI Taxonomy" id="2918883"/>
    <lineage>
        <taxon>Eukaryota</taxon>
        <taxon>Metamonada</taxon>
        <taxon>Carpediemonas-like organisms</taxon>
        <taxon>Aduncisulcus</taxon>
    </lineage>
</organism>
<name>A0ABQ5KCC5_9EUKA</name>
<gene>
    <name evidence="2" type="ORF">ADUPG1_005434</name>
</gene>
<keyword evidence="3" id="KW-1185">Reference proteome</keyword>
<feature type="domain" description="Tc1-like transposase DDE" evidence="1">
    <location>
        <begin position="3"/>
        <end position="126"/>
    </location>
</feature>
<proteinExistence type="predicted"/>
<evidence type="ECO:0000313" key="2">
    <source>
        <dbReference type="EMBL" id="GKT30203.1"/>
    </source>
</evidence>
<dbReference type="InterPro" id="IPR036397">
    <property type="entry name" value="RNaseH_sf"/>
</dbReference>